<proteinExistence type="predicted"/>
<evidence type="ECO:0000313" key="2">
    <source>
        <dbReference type="Proteomes" id="UP000054217"/>
    </source>
</evidence>
<name>A0A0C3P133_PISTI</name>
<accession>A0A0C3P133</accession>
<dbReference type="AlphaFoldDB" id="A0A0C3P133"/>
<dbReference type="EMBL" id="KN831990">
    <property type="protein sequence ID" value="KIO01186.1"/>
    <property type="molecule type" value="Genomic_DNA"/>
</dbReference>
<protein>
    <submittedName>
        <fullName evidence="1">Uncharacterized protein</fullName>
    </submittedName>
</protein>
<dbReference type="InParanoid" id="A0A0C3P133"/>
<dbReference type="Proteomes" id="UP000054217">
    <property type="component" value="Unassembled WGS sequence"/>
</dbReference>
<dbReference type="HOGENOM" id="CLU_055157_1_0_1"/>
<reference evidence="2" key="2">
    <citation type="submission" date="2015-01" db="EMBL/GenBank/DDBJ databases">
        <title>Evolutionary Origins and Diversification of the Mycorrhizal Mutualists.</title>
        <authorList>
            <consortium name="DOE Joint Genome Institute"/>
            <consortium name="Mycorrhizal Genomics Consortium"/>
            <person name="Kohler A."/>
            <person name="Kuo A."/>
            <person name="Nagy L.G."/>
            <person name="Floudas D."/>
            <person name="Copeland A."/>
            <person name="Barry K.W."/>
            <person name="Cichocki N."/>
            <person name="Veneault-Fourrey C."/>
            <person name="LaButti K."/>
            <person name="Lindquist E.A."/>
            <person name="Lipzen A."/>
            <person name="Lundell T."/>
            <person name="Morin E."/>
            <person name="Murat C."/>
            <person name="Riley R."/>
            <person name="Ohm R."/>
            <person name="Sun H."/>
            <person name="Tunlid A."/>
            <person name="Henrissat B."/>
            <person name="Grigoriev I.V."/>
            <person name="Hibbett D.S."/>
            <person name="Martin F."/>
        </authorList>
    </citation>
    <scope>NUCLEOTIDE SEQUENCE [LARGE SCALE GENOMIC DNA]</scope>
    <source>
        <strain evidence="2">Marx 270</strain>
    </source>
</reference>
<organism evidence="1 2">
    <name type="scientific">Pisolithus tinctorius Marx 270</name>
    <dbReference type="NCBI Taxonomy" id="870435"/>
    <lineage>
        <taxon>Eukaryota</taxon>
        <taxon>Fungi</taxon>
        <taxon>Dikarya</taxon>
        <taxon>Basidiomycota</taxon>
        <taxon>Agaricomycotina</taxon>
        <taxon>Agaricomycetes</taxon>
        <taxon>Agaricomycetidae</taxon>
        <taxon>Boletales</taxon>
        <taxon>Sclerodermatineae</taxon>
        <taxon>Pisolithaceae</taxon>
        <taxon>Pisolithus</taxon>
    </lineage>
</organism>
<feature type="non-terminal residue" evidence="1">
    <location>
        <position position="1"/>
    </location>
</feature>
<sequence length="103" mass="11937">PQGSIAPLLIPRDSLFKLDVDDDIWQDIGLGDDSDGLLPPWLADEKVCSGIRSLLELRHCEEEERHLLQERRALTEWFSEEWGHVQKTRQSAGKRHVSLHYHD</sequence>
<gene>
    <name evidence="1" type="ORF">M404DRAFT_150678</name>
</gene>
<reference evidence="1 2" key="1">
    <citation type="submission" date="2014-04" db="EMBL/GenBank/DDBJ databases">
        <authorList>
            <consortium name="DOE Joint Genome Institute"/>
            <person name="Kuo A."/>
            <person name="Kohler A."/>
            <person name="Costa M.D."/>
            <person name="Nagy L.G."/>
            <person name="Floudas D."/>
            <person name="Copeland A."/>
            <person name="Barry K.W."/>
            <person name="Cichocki N."/>
            <person name="Veneault-Fourrey C."/>
            <person name="LaButti K."/>
            <person name="Lindquist E.A."/>
            <person name="Lipzen A."/>
            <person name="Lundell T."/>
            <person name="Morin E."/>
            <person name="Murat C."/>
            <person name="Sun H."/>
            <person name="Tunlid A."/>
            <person name="Henrissat B."/>
            <person name="Grigoriev I.V."/>
            <person name="Hibbett D.S."/>
            <person name="Martin F."/>
            <person name="Nordberg H.P."/>
            <person name="Cantor M.N."/>
            <person name="Hua S.X."/>
        </authorList>
    </citation>
    <scope>NUCLEOTIDE SEQUENCE [LARGE SCALE GENOMIC DNA]</scope>
    <source>
        <strain evidence="1 2">Marx 270</strain>
    </source>
</reference>
<keyword evidence="2" id="KW-1185">Reference proteome</keyword>
<evidence type="ECO:0000313" key="1">
    <source>
        <dbReference type="EMBL" id="KIO01186.1"/>
    </source>
</evidence>
<dbReference type="STRING" id="870435.A0A0C3P133"/>